<dbReference type="AlphaFoldDB" id="A0A9X2WQX4"/>
<evidence type="ECO:0000256" key="2">
    <source>
        <dbReference type="ARBA" id="ARBA00008787"/>
    </source>
</evidence>
<protein>
    <recommendedName>
        <fullName evidence="6">Flagellar secretion chaperone FliS</fullName>
    </recommendedName>
</protein>
<dbReference type="Proteomes" id="UP001155604">
    <property type="component" value="Unassembled WGS sequence"/>
</dbReference>
<dbReference type="GO" id="GO:0071973">
    <property type="term" value="P:bacterial-type flagellum-dependent cell motility"/>
    <property type="evidence" value="ECO:0007669"/>
    <property type="project" value="TreeGrafter"/>
</dbReference>
<keyword evidence="3 6" id="KW-0963">Cytoplasm</keyword>
<dbReference type="PANTHER" id="PTHR34773:SF1">
    <property type="entry name" value="FLAGELLAR SECRETION CHAPERONE FLIS"/>
    <property type="match status" value="1"/>
</dbReference>
<keyword evidence="5" id="KW-0143">Chaperone</keyword>
<accession>A0A9X2WQX4</accession>
<proteinExistence type="inferred from homology"/>
<evidence type="ECO:0000256" key="3">
    <source>
        <dbReference type="ARBA" id="ARBA00022490"/>
    </source>
</evidence>
<dbReference type="InterPro" id="IPR036584">
    <property type="entry name" value="FliS_sf"/>
</dbReference>
<keyword evidence="7" id="KW-0282">Flagellum</keyword>
<dbReference type="PIRSF" id="PIRSF039090">
    <property type="entry name" value="Flis"/>
    <property type="match status" value="1"/>
</dbReference>
<comment type="subcellular location">
    <subcellularLocation>
        <location evidence="1 6">Cytoplasm</location>
        <location evidence="1 6">Cytosol</location>
    </subcellularLocation>
</comment>
<evidence type="ECO:0000313" key="8">
    <source>
        <dbReference type="Proteomes" id="UP001155604"/>
    </source>
</evidence>
<dbReference type="GO" id="GO:0005829">
    <property type="term" value="C:cytosol"/>
    <property type="evidence" value="ECO:0007669"/>
    <property type="project" value="UniProtKB-SubCell"/>
</dbReference>
<evidence type="ECO:0000256" key="6">
    <source>
        <dbReference type="PIRNR" id="PIRNR039090"/>
    </source>
</evidence>
<dbReference type="RefSeq" id="WP_261271471.1">
    <property type="nucleotide sequence ID" value="NZ_JAMTCC010000001.1"/>
</dbReference>
<comment type="similarity">
    <text evidence="2 6">Belongs to the FliS family.</text>
</comment>
<reference evidence="7" key="1">
    <citation type="journal article" date="2023" name="Int. J. Syst. Evol. Microbiol.">
        <title>&lt;i&gt;Shewanella septentrionalis&lt;/i&gt; sp. nov. and &lt;i&gt;Shewanella holmiensis&lt;/i&gt; sp. nov., isolated from Baltic Sea water and sediments.</title>
        <authorList>
            <person name="Martin-Rodriguez A.J."/>
            <person name="Thorell K."/>
            <person name="Joffre E."/>
            <person name="Jensie-Markopoulos S."/>
            <person name="Moore E.R.B."/>
            <person name="Sjoling A."/>
        </authorList>
    </citation>
    <scope>NUCLEOTIDE SEQUENCE</scope>
    <source>
        <strain evidence="7">SP1W3</strain>
    </source>
</reference>
<dbReference type="SUPFAM" id="SSF101116">
    <property type="entry name" value="Flagellar export chaperone FliS"/>
    <property type="match status" value="1"/>
</dbReference>
<keyword evidence="8" id="KW-1185">Reference proteome</keyword>
<keyword evidence="7" id="KW-0969">Cilium</keyword>
<name>A0A9X2WQX4_9GAMM</name>
<keyword evidence="7" id="KW-0966">Cell projection</keyword>
<dbReference type="CDD" id="cd16098">
    <property type="entry name" value="FliS"/>
    <property type="match status" value="1"/>
</dbReference>
<dbReference type="PANTHER" id="PTHR34773">
    <property type="entry name" value="FLAGELLAR SECRETION CHAPERONE FLIS"/>
    <property type="match status" value="1"/>
</dbReference>
<dbReference type="InterPro" id="IPR003713">
    <property type="entry name" value="FliS"/>
</dbReference>
<organism evidence="7 8">
    <name type="scientific">Shewanella septentrionalis</name>
    <dbReference type="NCBI Taxonomy" id="2952223"/>
    <lineage>
        <taxon>Bacteria</taxon>
        <taxon>Pseudomonadati</taxon>
        <taxon>Pseudomonadota</taxon>
        <taxon>Gammaproteobacteria</taxon>
        <taxon>Alteromonadales</taxon>
        <taxon>Shewanellaceae</taxon>
        <taxon>Shewanella</taxon>
    </lineage>
</organism>
<dbReference type="Pfam" id="PF02561">
    <property type="entry name" value="FliS"/>
    <property type="match status" value="1"/>
</dbReference>
<evidence type="ECO:0000256" key="1">
    <source>
        <dbReference type="ARBA" id="ARBA00004514"/>
    </source>
</evidence>
<evidence type="ECO:0000256" key="5">
    <source>
        <dbReference type="ARBA" id="ARBA00023186"/>
    </source>
</evidence>
<dbReference type="Gene3D" id="1.20.120.340">
    <property type="entry name" value="Flagellar protein FliS"/>
    <property type="match status" value="1"/>
</dbReference>
<comment type="caution">
    <text evidence="7">The sequence shown here is derived from an EMBL/GenBank/DDBJ whole genome shotgun (WGS) entry which is preliminary data.</text>
</comment>
<dbReference type="GO" id="GO:0044780">
    <property type="term" value="P:bacterial-type flagellum assembly"/>
    <property type="evidence" value="ECO:0007669"/>
    <property type="project" value="InterPro"/>
</dbReference>
<gene>
    <name evidence="7" type="primary">fliS</name>
    <name evidence="7" type="ORF">NE536_00660</name>
</gene>
<keyword evidence="4 6" id="KW-1005">Bacterial flagellum biogenesis</keyword>
<evidence type="ECO:0000313" key="7">
    <source>
        <dbReference type="EMBL" id="MCT7943888.1"/>
    </source>
</evidence>
<sequence length="136" mass="15054">MRGSLQSYRKVSLESEIAVASPHRIIQMMFAGLLERLAQSRYAIEQRDFAKKGLLIGKSLGIIAGLNSCLNMEAEGSVAYNLSNLYDFMLRRISEANLNNDVKAIDDVSDIVRTLKESWDAIPADKHNISAHSEAG</sequence>
<dbReference type="NCBIfam" id="TIGR00208">
    <property type="entry name" value="fliS"/>
    <property type="match status" value="1"/>
</dbReference>
<evidence type="ECO:0000256" key="4">
    <source>
        <dbReference type="ARBA" id="ARBA00022795"/>
    </source>
</evidence>
<dbReference type="EMBL" id="JAMTCC010000001">
    <property type="protein sequence ID" value="MCT7943888.1"/>
    <property type="molecule type" value="Genomic_DNA"/>
</dbReference>